<keyword evidence="4" id="KW-0067">ATP-binding</keyword>
<dbReference type="InterPro" id="IPR020845">
    <property type="entry name" value="AMP-binding_CS"/>
</dbReference>
<dbReference type="NCBIfam" id="NF002937">
    <property type="entry name" value="PRK03584.1"/>
    <property type="match status" value="1"/>
</dbReference>
<dbReference type="NCBIfam" id="TIGR01217">
    <property type="entry name" value="ac_ac_CoA_syn"/>
    <property type="match status" value="1"/>
</dbReference>
<dbReference type="Pfam" id="PF13193">
    <property type="entry name" value="AMP-binding_C"/>
    <property type="match status" value="1"/>
</dbReference>
<evidence type="ECO:0000259" key="7">
    <source>
        <dbReference type="Pfam" id="PF16177"/>
    </source>
</evidence>
<dbReference type="Pfam" id="PF00501">
    <property type="entry name" value="AMP-binding"/>
    <property type="match status" value="1"/>
</dbReference>
<evidence type="ECO:0000259" key="5">
    <source>
        <dbReference type="Pfam" id="PF00501"/>
    </source>
</evidence>
<name>A0A9W6NZQ9_9PSEU</name>
<keyword evidence="3" id="KW-0547">Nucleotide-binding</keyword>
<comment type="caution">
    <text evidence="8">The sequence shown here is derived from an EMBL/GenBank/DDBJ whole genome shotgun (WGS) entry which is preliminary data.</text>
</comment>
<evidence type="ECO:0000256" key="4">
    <source>
        <dbReference type="ARBA" id="ARBA00022840"/>
    </source>
</evidence>
<feature type="domain" description="Acetyl-coenzyme A synthetase N-terminal" evidence="7">
    <location>
        <begin position="34"/>
        <end position="87"/>
    </location>
</feature>
<reference evidence="8" key="2">
    <citation type="submission" date="2023-01" db="EMBL/GenBank/DDBJ databases">
        <authorList>
            <person name="Sun Q."/>
            <person name="Evtushenko L."/>
        </authorList>
    </citation>
    <scope>NUCLEOTIDE SEQUENCE</scope>
    <source>
        <strain evidence="8">VKM Ac-1069</strain>
    </source>
</reference>
<dbReference type="AlphaFoldDB" id="A0A9W6NZQ9"/>
<dbReference type="GO" id="GO:0005524">
    <property type="term" value="F:ATP binding"/>
    <property type="evidence" value="ECO:0007669"/>
    <property type="project" value="UniProtKB-KW"/>
</dbReference>
<accession>A0A9W6NZQ9</accession>
<evidence type="ECO:0000313" key="8">
    <source>
        <dbReference type="EMBL" id="GLL15178.1"/>
    </source>
</evidence>
<keyword evidence="9" id="KW-1185">Reference proteome</keyword>
<dbReference type="GO" id="GO:0030729">
    <property type="term" value="F:acetoacetate-CoA ligase activity"/>
    <property type="evidence" value="ECO:0007669"/>
    <property type="project" value="InterPro"/>
</dbReference>
<gene>
    <name evidence="8" type="primary">acsA_4</name>
    <name evidence="8" type="ORF">GCM10017577_63270</name>
</gene>
<organism evidence="8 9">
    <name type="scientific">Pseudonocardia halophobica</name>
    <dbReference type="NCBI Taxonomy" id="29401"/>
    <lineage>
        <taxon>Bacteria</taxon>
        <taxon>Bacillati</taxon>
        <taxon>Actinomycetota</taxon>
        <taxon>Actinomycetes</taxon>
        <taxon>Pseudonocardiales</taxon>
        <taxon>Pseudonocardiaceae</taxon>
        <taxon>Pseudonocardia</taxon>
    </lineage>
</organism>
<dbReference type="InterPro" id="IPR045851">
    <property type="entry name" value="AMP-bd_C_sf"/>
</dbReference>
<dbReference type="PROSITE" id="PS00455">
    <property type="entry name" value="AMP_BINDING"/>
    <property type="match status" value="1"/>
</dbReference>
<dbReference type="InterPro" id="IPR032387">
    <property type="entry name" value="ACAS_N"/>
</dbReference>
<feature type="domain" description="AMP-dependent synthetase/ligase" evidence="5">
    <location>
        <begin position="96"/>
        <end position="460"/>
    </location>
</feature>
<evidence type="ECO:0000259" key="6">
    <source>
        <dbReference type="Pfam" id="PF13193"/>
    </source>
</evidence>
<comment type="similarity">
    <text evidence="1">Belongs to the ATP-dependent AMP-binding enzyme family.</text>
</comment>
<evidence type="ECO:0000256" key="3">
    <source>
        <dbReference type="ARBA" id="ARBA00022741"/>
    </source>
</evidence>
<dbReference type="GO" id="GO:0006629">
    <property type="term" value="P:lipid metabolic process"/>
    <property type="evidence" value="ECO:0007669"/>
    <property type="project" value="InterPro"/>
</dbReference>
<feature type="domain" description="AMP-binding enzyme C-terminal" evidence="6">
    <location>
        <begin position="527"/>
        <end position="603"/>
    </location>
</feature>
<dbReference type="EMBL" id="BSFQ01000042">
    <property type="protein sequence ID" value="GLL15178.1"/>
    <property type="molecule type" value="Genomic_DNA"/>
</dbReference>
<dbReference type="InterPro" id="IPR025110">
    <property type="entry name" value="AMP-bd_C"/>
</dbReference>
<reference evidence="8" key="1">
    <citation type="journal article" date="2014" name="Int. J. Syst. Evol. Microbiol.">
        <title>Complete genome sequence of Corynebacterium casei LMG S-19264T (=DSM 44701T), isolated from a smear-ripened cheese.</title>
        <authorList>
            <consortium name="US DOE Joint Genome Institute (JGI-PGF)"/>
            <person name="Walter F."/>
            <person name="Albersmeier A."/>
            <person name="Kalinowski J."/>
            <person name="Ruckert C."/>
        </authorList>
    </citation>
    <scope>NUCLEOTIDE SEQUENCE</scope>
    <source>
        <strain evidence="8">VKM Ac-1069</strain>
    </source>
</reference>
<sequence>MTVIRQPDPDVLDVTPLGRYVRWLAARGRSVTTYDQLWRWSVEDLQGFWASVAEFTGALDATGPVLGSRAMPGAEWFPGTTLNYAEHMLGRPEDTDQVAVIAYSQTRERIELTFGELAEQVGRARAGLIRLGVGRGDRVVAYLPNVPEALVAFLACASLGAVWAACAPEFGARSVVDRFAQVEPTVLLAVGGYVHGAKEIDRSAEVAAIRAGLPTLRHVVGVRYGRFEIADTLPWADLLAEPAALAFEPVPFDHPLHVLFSSGTTGLPKAIVHGHGGILLEHLKLQAFHLDTRPGDRILWFTTTAWTMWNILVSGLLQRAAVVLVDGNPQYPDLLQQWRIAAEARVSLFGTSPGYLMACRKAGIVPSDVDLSALRMLGITGSPLPDEGFDWATEQLGTWVLVNSMSGGTDICSGFVAGNPWLPVYRGELAGPCLGVDVTAFDPQGEEIVGEVGELVVRQPMPSMPVRFWNDPDDARYRGSYFDTYPGVWRHGDWVTVSPHRSFVISGRSDATLNRGGVRLGTADFYSVVEELPEVADSLVVHLEDHGGGLGRLLLFVVPAGDTVLDDALRDRIRTTLRRELSARHVPDAIGAVPAVPRTMTGKKLETPIKRILQGRPVHEVISPGAVDDVAALAAFTAMDTTEGVRT</sequence>
<dbReference type="InterPro" id="IPR005914">
    <property type="entry name" value="Acac_CoA_synth"/>
</dbReference>
<dbReference type="PANTHER" id="PTHR42921">
    <property type="entry name" value="ACETOACETYL-COA SYNTHETASE"/>
    <property type="match status" value="1"/>
</dbReference>
<dbReference type="Pfam" id="PF16177">
    <property type="entry name" value="ACAS_N"/>
    <property type="match status" value="1"/>
</dbReference>
<protein>
    <submittedName>
        <fullName evidence="8">Acetoacetyl-CoA synthetase</fullName>
    </submittedName>
</protein>
<evidence type="ECO:0000313" key="9">
    <source>
        <dbReference type="Proteomes" id="UP001143463"/>
    </source>
</evidence>
<evidence type="ECO:0000256" key="2">
    <source>
        <dbReference type="ARBA" id="ARBA00022598"/>
    </source>
</evidence>
<dbReference type="InterPro" id="IPR042099">
    <property type="entry name" value="ANL_N_sf"/>
</dbReference>
<dbReference type="Proteomes" id="UP001143463">
    <property type="component" value="Unassembled WGS sequence"/>
</dbReference>
<keyword evidence="2" id="KW-0436">Ligase</keyword>
<dbReference type="InterPro" id="IPR000873">
    <property type="entry name" value="AMP-dep_synth/lig_dom"/>
</dbReference>
<dbReference type="Gene3D" id="3.40.50.12780">
    <property type="entry name" value="N-terminal domain of ligase-like"/>
    <property type="match status" value="1"/>
</dbReference>
<proteinExistence type="inferred from homology"/>
<dbReference type="PANTHER" id="PTHR42921:SF1">
    <property type="entry name" value="ACETOACETYL-COA SYNTHETASE"/>
    <property type="match status" value="1"/>
</dbReference>
<dbReference type="SUPFAM" id="SSF56801">
    <property type="entry name" value="Acetyl-CoA synthetase-like"/>
    <property type="match status" value="1"/>
</dbReference>
<dbReference type="Gene3D" id="3.30.300.30">
    <property type="match status" value="1"/>
</dbReference>
<evidence type="ECO:0000256" key="1">
    <source>
        <dbReference type="ARBA" id="ARBA00006432"/>
    </source>
</evidence>